<dbReference type="GO" id="GO:0001682">
    <property type="term" value="P:tRNA 5'-leader removal"/>
    <property type="evidence" value="ECO:0007669"/>
    <property type="project" value="UniProtKB-UniRule"/>
</dbReference>
<keyword evidence="4 6" id="KW-0378">Hydrolase</keyword>
<dbReference type="GO" id="GO:0000049">
    <property type="term" value="F:tRNA binding"/>
    <property type="evidence" value="ECO:0007669"/>
    <property type="project" value="UniProtKB-UniRule"/>
</dbReference>
<dbReference type="OrthoDB" id="9810867at2"/>
<dbReference type="Proteomes" id="UP000063234">
    <property type="component" value="Chromosome"/>
</dbReference>
<dbReference type="Gene3D" id="3.30.230.10">
    <property type="match status" value="1"/>
</dbReference>
<evidence type="ECO:0000256" key="7">
    <source>
        <dbReference type="NCBIfam" id="TIGR00188"/>
    </source>
</evidence>
<dbReference type="GO" id="GO:0004526">
    <property type="term" value="F:ribonuclease P activity"/>
    <property type="evidence" value="ECO:0007669"/>
    <property type="project" value="UniProtKB-UniRule"/>
</dbReference>
<evidence type="ECO:0000256" key="4">
    <source>
        <dbReference type="ARBA" id="ARBA00022801"/>
    </source>
</evidence>
<comment type="subunit">
    <text evidence="6">Consists of a catalytic RNA component (M1 or rnpB) and a protein subunit.</text>
</comment>
<comment type="catalytic activity">
    <reaction evidence="6">
        <text>Endonucleolytic cleavage of RNA, removing 5'-extranucleotides from tRNA precursor.</text>
        <dbReference type="EC" id="3.1.26.5"/>
    </reaction>
</comment>
<accession>A0A0S3QRK5</accession>
<dbReference type="InterPro" id="IPR000100">
    <property type="entry name" value="RNase_P"/>
</dbReference>
<evidence type="ECO:0000256" key="2">
    <source>
        <dbReference type="ARBA" id="ARBA00022722"/>
    </source>
</evidence>
<proteinExistence type="inferred from homology"/>
<dbReference type="STRING" id="1298851.TST_0158"/>
<dbReference type="InterPro" id="IPR014721">
    <property type="entry name" value="Ribsml_uS5_D2-typ_fold_subgr"/>
</dbReference>
<evidence type="ECO:0000256" key="6">
    <source>
        <dbReference type="HAMAP-Rule" id="MF_00227"/>
    </source>
</evidence>
<name>A0A0S3QRK5_THET7</name>
<dbReference type="EC" id="3.1.26.5" evidence="6 7"/>
<dbReference type="GO" id="GO:0042781">
    <property type="term" value="F:3'-tRNA processing endoribonuclease activity"/>
    <property type="evidence" value="ECO:0007669"/>
    <property type="project" value="TreeGrafter"/>
</dbReference>
<reference evidence="10" key="1">
    <citation type="journal article" date="2018" name="Science">
        <title>A primordial and reversible TCA cycle in a facultatively chemolithoautotrophic thermophile.</title>
        <authorList>
            <person name="Nunoura T."/>
            <person name="Chikaraishi Y."/>
            <person name="Izaki R."/>
            <person name="Suwa T."/>
            <person name="Sato T."/>
            <person name="Harada T."/>
            <person name="Mori K."/>
            <person name="Kato Y."/>
            <person name="Miyazaki M."/>
            <person name="Shimamura S."/>
            <person name="Yanagawa K."/>
            <person name="Shuto A."/>
            <person name="Ohkouchi N."/>
            <person name="Fujita N."/>
            <person name="Takaki Y."/>
            <person name="Atomi H."/>
            <person name="Takai K."/>
        </authorList>
    </citation>
    <scope>NUCLEOTIDE SEQUENCE [LARGE SCALE GENOMIC DNA]</scope>
    <source>
        <strain evidence="10">DSM 17441 / JCM 13301 / NBRC 103674 / ABI70S6</strain>
    </source>
</reference>
<keyword evidence="1 6" id="KW-0819">tRNA processing</keyword>
<gene>
    <name evidence="6 9" type="primary">rnpA</name>
    <name evidence="9" type="ORF">TST_0158</name>
</gene>
<dbReference type="NCBIfam" id="TIGR00188">
    <property type="entry name" value="rnpA"/>
    <property type="match status" value="1"/>
</dbReference>
<keyword evidence="5 6" id="KW-0694">RNA-binding</keyword>
<dbReference type="Pfam" id="PF00825">
    <property type="entry name" value="Ribonuclease_P"/>
    <property type="match status" value="1"/>
</dbReference>
<organism evidence="9 10">
    <name type="scientific">Thermosulfidibacter takaii (strain DSM 17441 / JCM 13301 / NBRC 103674 / ABI70S6)</name>
    <dbReference type="NCBI Taxonomy" id="1298851"/>
    <lineage>
        <taxon>Bacteria</taxon>
        <taxon>Pseudomonadati</taxon>
        <taxon>Thermosulfidibacterota</taxon>
        <taxon>Thermosulfidibacteria</taxon>
        <taxon>Thermosulfidibacterales</taxon>
        <taxon>Thermosulfidibacteraceae</taxon>
    </lineage>
</organism>
<feature type="region of interest" description="Disordered" evidence="8">
    <location>
        <begin position="114"/>
        <end position="135"/>
    </location>
</feature>
<dbReference type="PANTHER" id="PTHR33992">
    <property type="entry name" value="RIBONUCLEASE P PROTEIN COMPONENT"/>
    <property type="match status" value="1"/>
</dbReference>
<dbReference type="HAMAP" id="MF_00227">
    <property type="entry name" value="RNase_P"/>
    <property type="match status" value="1"/>
</dbReference>
<keyword evidence="10" id="KW-1185">Reference proteome</keyword>
<dbReference type="EMBL" id="AP013035">
    <property type="protein sequence ID" value="BAT70968.1"/>
    <property type="molecule type" value="Genomic_DNA"/>
</dbReference>
<evidence type="ECO:0000256" key="3">
    <source>
        <dbReference type="ARBA" id="ARBA00022759"/>
    </source>
</evidence>
<dbReference type="InterPro" id="IPR020568">
    <property type="entry name" value="Ribosomal_Su5_D2-typ_SF"/>
</dbReference>
<keyword evidence="2 6" id="KW-0540">Nuclease</keyword>
<comment type="similarity">
    <text evidence="6">Belongs to the RnpA family.</text>
</comment>
<dbReference type="GO" id="GO:0030677">
    <property type="term" value="C:ribonuclease P complex"/>
    <property type="evidence" value="ECO:0007669"/>
    <property type="project" value="TreeGrafter"/>
</dbReference>
<dbReference type="PANTHER" id="PTHR33992:SF1">
    <property type="entry name" value="RIBONUCLEASE P PROTEIN COMPONENT"/>
    <property type="match status" value="1"/>
</dbReference>
<sequence>MDFSFPKEYRLIKRSQFLKVYQQGTKVYSRYFTIHYLPNDLGHPRIGITVTRKVGKAVKRNRWKRLIREAFRLNKHKFPNWDIVVTVKREYNPPSFWEVEKDLVETILKQAKQAHGSDSDTGSPYLPDSDIAFDA</sequence>
<protein>
    <recommendedName>
        <fullName evidence="6 7">Ribonuclease P protein component</fullName>
        <shortName evidence="6">RNase P protein</shortName>
        <shortName evidence="6">RNaseP protein</shortName>
        <ecNumber evidence="6 7">3.1.26.5</ecNumber>
    </recommendedName>
    <alternativeName>
        <fullName evidence="6">Protein C5</fullName>
    </alternativeName>
</protein>
<evidence type="ECO:0000256" key="1">
    <source>
        <dbReference type="ARBA" id="ARBA00022694"/>
    </source>
</evidence>
<evidence type="ECO:0000313" key="9">
    <source>
        <dbReference type="EMBL" id="BAT70968.1"/>
    </source>
</evidence>
<evidence type="ECO:0000256" key="5">
    <source>
        <dbReference type="ARBA" id="ARBA00022884"/>
    </source>
</evidence>
<keyword evidence="3 6" id="KW-0255">Endonuclease</keyword>
<dbReference type="AlphaFoldDB" id="A0A0S3QRK5"/>
<comment type="function">
    <text evidence="6">RNaseP catalyzes the removal of the 5'-leader sequence from pre-tRNA to produce the mature 5'-terminus. It can also cleave other RNA substrates such as 4.5S RNA. The protein component plays an auxiliary but essential role in vivo by binding to the 5'-leader sequence and broadening the substrate specificity of the ribozyme.</text>
</comment>
<dbReference type="KEGG" id="ttk:TST_0158"/>
<evidence type="ECO:0000313" key="10">
    <source>
        <dbReference type="Proteomes" id="UP000063234"/>
    </source>
</evidence>
<evidence type="ECO:0000256" key="8">
    <source>
        <dbReference type="SAM" id="MobiDB-lite"/>
    </source>
</evidence>
<dbReference type="RefSeq" id="WP_068548755.1">
    <property type="nucleotide sequence ID" value="NZ_AP013035.1"/>
</dbReference>
<dbReference type="SUPFAM" id="SSF54211">
    <property type="entry name" value="Ribosomal protein S5 domain 2-like"/>
    <property type="match status" value="1"/>
</dbReference>